<dbReference type="GO" id="GO:0000408">
    <property type="term" value="C:EKC/KEOPS complex"/>
    <property type="evidence" value="ECO:0007669"/>
    <property type="project" value="TreeGrafter"/>
</dbReference>
<dbReference type="InterPro" id="IPR015419">
    <property type="entry name" value="CTAG/Pcc1"/>
</dbReference>
<protein>
    <submittedName>
        <fullName evidence="4">Uncharacterized protein</fullName>
    </submittedName>
</protein>
<keyword evidence="3" id="KW-0472">Membrane</keyword>
<evidence type="ECO:0000256" key="2">
    <source>
        <dbReference type="SAM" id="MobiDB-lite"/>
    </source>
</evidence>
<feature type="transmembrane region" description="Helical" evidence="3">
    <location>
        <begin position="114"/>
        <end position="138"/>
    </location>
</feature>
<reference evidence="4 5" key="1">
    <citation type="submission" date="2019-09" db="EMBL/GenBank/DDBJ databases">
        <title>The hologenome of the rock-dwelling lichen Lasallia pustulata.</title>
        <authorList>
            <person name="Greshake Tzovaras B."/>
            <person name="Segers F."/>
            <person name="Bicker A."/>
            <person name="Dal Grande F."/>
            <person name="Otte J."/>
            <person name="Hankeln T."/>
            <person name="Schmitt I."/>
            <person name="Ebersberger I."/>
        </authorList>
    </citation>
    <scope>NUCLEOTIDE SEQUENCE [LARGE SCALE GENOMIC DNA]</scope>
    <source>
        <strain evidence="4">A1-1</strain>
    </source>
</reference>
<name>A0A5M8PD74_9LECA</name>
<dbReference type="AlphaFoldDB" id="A0A5M8PD74"/>
<keyword evidence="3" id="KW-1133">Transmembrane helix</keyword>
<dbReference type="OrthoDB" id="10025739at2759"/>
<evidence type="ECO:0000256" key="3">
    <source>
        <dbReference type="SAM" id="Phobius"/>
    </source>
</evidence>
<organism evidence="4 5">
    <name type="scientific">Lasallia pustulata</name>
    <dbReference type="NCBI Taxonomy" id="136370"/>
    <lineage>
        <taxon>Eukaryota</taxon>
        <taxon>Fungi</taxon>
        <taxon>Dikarya</taxon>
        <taxon>Ascomycota</taxon>
        <taxon>Pezizomycotina</taxon>
        <taxon>Lecanoromycetes</taxon>
        <taxon>OSLEUM clade</taxon>
        <taxon>Umbilicariomycetidae</taxon>
        <taxon>Umbilicariales</taxon>
        <taxon>Umbilicariaceae</taxon>
        <taxon>Lasallia</taxon>
    </lineage>
</organism>
<accession>A0A5M8PD74</accession>
<keyword evidence="3" id="KW-0812">Transmembrane</keyword>
<evidence type="ECO:0000313" key="5">
    <source>
        <dbReference type="Proteomes" id="UP000324767"/>
    </source>
</evidence>
<dbReference type="EMBL" id="VXIT01000022">
    <property type="protein sequence ID" value="KAA6406860.1"/>
    <property type="molecule type" value="Genomic_DNA"/>
</dbReference>
<sequence length="148" mass="15220">MPASPPTDPAFPCSLTLTIPLPTHRLALTALRALRVDAELSPLVRRSLSLTTPSTSSSAAATSATASTSAVSVSEPPAPESTGNGIGGRDGGGIEDTTVLLAEYKATTNRMLRVAVNGFMESLGVVVGVMGSWMGMFWPGGFLWSGDL</sequence>
<dbReference type="Gene3D" id="3.30.310.50">
    <property type="entry name" value="Alpha-D-phosphohexomutase, C-terminal domain"/>
    <property type="match status" value="1"/>
</dbReference>
<comment type="similarity">
    <text evidence="1">Belongs to the CTAG/PCC1 family.</text>
</comment>
<comment type="caution">
    <text evidence="4">The sequence shown here is derived from an EMBL/GenBank/DDBJ whole genome shotgun (WGS) entry which is preliminary data.</text>
</comment>
<proteinExistence type="inferred from homology"/>
<evidence type="ECO:0000313" key="4">
    <source>
        <dbReference type="EMBL" id="KAA6406860.1"/>
    </source>
</evidence>
<feature type="compositionally biased region" description="Low complexity" evidence="2">
    <location>
        <begin position="50"/>
        <end position="83"/>
    </location>
</feature>
<dbReference type="GO" id="GO:0070525">
    <property type="term" value="P:tRNA threonylcarbamoyladenosine metabolic process"/>
    <property type="evidence" value="ECO:0007669"/>
    <property type="project" value="TreeGrafter"/>
</dbReference>
<evidence type="ECO:0000256" key="1">
    <source>
        <dbReference type="ARBA" id="ARBA00007073"/>
    </source>
</evidence>
<dbReference type="Pfam" id="PF09341">
    <property type="entry name" value="Pcc1"/>
    <property type="match status" value="1"/>
</dbReference>
<dbReference type="PANTHER" id="PTHR31283:SF5">
    <property type="entry name" value="EKC_KEOPS COMPLEX SUBUNIT LAGE3"/>
    <property type="match status" value="1"/>
</dbReference>
<gene>
    <name evidence="4" type="ORF">FRX48_09358</name>
</gene>
<feature type="region of interest" description="Disordered" evidence="2">
    <location>
        <begin position="50"/>
        <end position="91"/>
    </location>
</feature>
<dbReference type="PANTHER" id="PTHR31283">
    <property type="entry name" value="EKC/KEOPS COMPLEX SUBUNIT PCC1 FAMILY MEMBER"/>
    <property type="match status" value="1"/>
</dbReference>
<dbReference type="Proteomes" id="UP000324767">
    <property type="component" value="Unassembled WGS sequence"/>
</dbReference>